<dbReference type="RefSeq" id="XP_008074154.1">
    <property type="nucleotide sequence ID" value="XM_008075963.1"/>
</dbReference>
<dbReference type="VEuPathDB" id="MicrosporidiaDB:VCUG_01132"/>
<gene>
    <name evidence="1" type="ORF">VCUG_01132</name>
</gene>
<evidence type="ECO:0000313" key="1">
    <source>
        <dbReference type="EMBL" id="ELA47363.1"/>
    </source>
</evidence>
<dbReference type="OrthoDB" id="2195759at2759"/>
<evidence type="ECO:0000313" key="2">
    <source>
        <dbReference type="Proteomes" id="UP000011081"/>
    </source>
</evidence>
<dbReference type="HOGENOM" id="CLU_047023_0_0_1"/>
<dbReference type="EMBL" id="GL877419">
    <property type="protein sequence ID" value="ELA47363.1"/>
    <property type="molecule type" value="Genomic_DNA"/>
</dbReference>
<organism evidence="1 2">
    <name type="scientific">Vavraia culicis (isolate floridensis)</name>
    <name type="common">Microsporidian parasite</name>
    <dbReference type="NCBI Taxonomy" id="948595"/>
    <lineage>
        <taxon>Eukaryota</taxon>
        <taxon>Fungi</taxon>
        <taxon>Fungi incertae sedis</taxon>
        <taxon>Microsporidia</taxon>
        <taxon>Pleistophoridae</taxon>
        <taxon>Vavraia</taxon>
    </lineage>
</organism>
<accession>L2GVR8</accession>
<reference evidence="2" key="1">
    <citation type="submission" date="2011-03" db="EMBL/GenBank/DDBJ databases">
        <title>The genome sequence of Vavraia culicis strain floridensis.</title>
        <authorList>
            <consortium name="The Broad Institute Genome Sequencing Platform"/>
            <person name="Cuomo C."/>
            <person name="Becnel J."/>
            <person name="Sanscrainte N."/>
            <person name="Young S.K."/>
            <person name="Zeng Q."/>
            <person name="Gargeya S."/>
            <person name="Fitzgerald M."/>
            <person name="Haas B."/>
            <person name="Abouelleil A."/>
            <person name="Alvarado L."/>
            <person name="Arachchi H.M."/>
            <person name="Berlin A."/>
            <person name="Chapman S.B."/>
            <person name="Gearin G."/>
            <person name="Goldberg J."/>
            <person name="Griggs A."/>
            <person name="Gujja S."/>
            <person name="Hansen M."/>
            <person name="Heiman D."/>
            <person name="Howarth C."/>
            <person name="Larimer J."/>
            <person name="Lui A."/>
            <person name="MacDonald P.J.P."/>
            <person name="McCowen C."/>
            <person name="Montmayeur A."/>
            <person name="Murphy C."/>
            <person name="Neiman D."/>
            <person name="Pearson M."/>
            <person name="Priest M."/>
            <person name="Roberts A."/>
            <person name="Saif S."/>
            <person name="Shea T."/>
            <person name="Sisk P."/>
            <person name="Stolte C."/>
            <person name="Sykes S."/>
            <person name="Wortman J."/>
            <person name="Nusbaum C."/>
            <person name="Birren B."/>
        </authorList>
    </citation>
    <scope>NUCLEOTIDE SEQUENCE [LARGE SCALE GENOMIC DNA]</scope>
    <source>
        <strain evidence="2">floridensis</strain>
    </source>
</reference>
<dbReference type="InParanoid" id="L2GVR8"/>
<protein>
    <submittedName>
        <fullName evidence="1">Uncharacterized protein</fullName>
    </submittedName>
</protein>
<dbReference type="Proteomes" id="UP000011081">
    <property type="component" value="Unassembled WGS sequence"/>
</dbReference>
<dbReference type="OMA" id="GISMEMH"/>
<dbReference type="GeneID" id="19879013"/>
<sequence length="529" mass="62934">MVVRTEFEKIIGDLQNKNYAQVIDRITQARKKGASDPRIEIIYAYSLIQMKRFLEASKVKLPKIFDSNYTYIVKCVFIGLNQTKMLKKLKFSDPMELYEVALLNYEYESCVMLSKEIKRNGNHFTVFSIVAQIIYEKKTHHTKLLKKIIQSSSYSTNCMYFLKKHKILEDEVYAFVKETDKRDLCYFLTMKEFFMDGRCIYFAMGKDRASDKETVNFLLDNLDDWDIYEYAIRKNIELPERPTLNYLYYKFYYEKSECAQKKLIQNISSVSELEKINEIHPIATLKDYFEHNIEQRLAIFHEDPSLVNLKLLLSLLIGSREENLVILAFYLTYKYKNNDEYGYEIQLIHLFICRYLLYLPGISMEMHSLRIQEIQKINLSFLYHDASVFYRKRFDDIEEMVMNNLKIINESMITFVNTGKFDIAISLLNLKKRFEDNMIVKEIKANKILFNEVRNMFSDLLGSNCVYFFNKYAKQRMRPGILKNLYNLKNTGDDYKKLLINDYYNLRDESEFSDALAKIVEYQEGAEDI</sequence>
<proteinExistence type="predicted"/>
<name>L2GVR8_VAVCU</name>
<keyword evidence="2" id="KW-1185">Reference proteome</keyword>
<dbReference type="AlphaFoldDB" id="L2GVR8"/>